<organism evidence="1 2">
    <name type="scientific">Mycena rosella</name>
    <name type="common">Pink bonnet</name>
    <name type="synonym">Agaricus rosellus</name>
    <dbReference type="NCBI Taxonomy" id="1033263"/>
    <lineage>
        <taxon>Eukaryota</taxon>
        <taxon>Fungi</taxon>
        <taxon>Dikarya</taxon>
        <taxon>Basidiomycota</taxon>
        <taxon>Agaricomycotina</taxon>
        <taxon>Agaricomycetes</taxon>
        <taxon>Agaricomycetidae</taxon>
        <taxon>Agaricales</taxon>
        <taxon>Marasmiineae</taxon>
        <taxon>Mycenaceae</taxon>
        <taxon>Mycena</taxon>
    </lineage>
</organism>
<comment type="caution">
    <text evidence="1">The sequence shown here is derived from an EMBL/GenBank/DDBJ whole genome shotgun (WGS) entry which is preliminary data.</text>
</comment>
<evidence type="ECO:0000313" key="2">
    <source>
        <dbReference type="Proteomes" id="UP001221757"/>
    </source>
</evidence>
<evidence type="ECO:0000313" key="1">
    <source>
        <dbReference type="EMBL" id="KAJ7698683.1"/>
    </source>
</evidence>
<keyword evidence="2" id="KW-1185">Reference proteome</keyword>
<dbReference type="EMBL" id="JARKIE010000025">
    <property type="protein sequence ID" value="KAJ7698683.1"/>
    <property type="molecule type" value="Genomic_DNA"/>
</dbReference>
<name>A0AAD7GK97_MYCRO</name>
<sequence>MPLALASDILLPATTAPFVLPAPAGVLLRLLRLLSMTACAVVLPFALQAGCIQAAINLVCELRQARRQKFEHRPSEANEQEPREDSTWHIDSFHVELVRKVSACVAGEYGCGVLTVWCEDEVAMLVEICAEGYCIARIRLDYSALRTHPFFFPPWGLYDSPAEPSQHRSLCKPDLWS</sequence>
<reference evidence="1" key="1">
    <citation type="submission" date="2023-03" db="EMBL/GenBank/DDBJ databases">
        <title>Massive genome expansion in bonnet fungi (Mycena s.s.) driven by repeated elements and novel gene families across ecological guilds.</title>
        <authorList>
            <consortium name="Lawrence Berkeley National Laboratory"/>
            <person name="Harder C.B."/>
            <person name="Miyauchi S."/>
            <person name="Viragh M."/>
            <person name="Kuo A."/>
            <person name="Thoen E."/>
            <person name="Andreopoulos B."/>
            <person name="Lu D."/>
            <person name="Skrede I."/>
            <person name="Drula E."/>
            <person name="Henrissat B."/>
            <person name="Morin E."/>
            <person name="Kohler A."/>
            <person name="Barry K."/>
            <person name="LaButti K."/>
            <person name="Morin E."/>
            <person name="Salamov A."/>
            <person name="Lipzen A."/>
            <person name="Mereny Z."/>
            <person name="Hegedus B."/>
            <person name="Baldrian P."/>
            <person name="Stursova M."/>
            <person name="Weitz H."/>
            <person name="Taylor A."/>
            <person name="Grigoriev I.V."/>
            <person name="Nagy L.G."/>
            <person name="Martin F."/>
            <person name="Kauserud H."/>
        </authorList>
    </citation>
    <scope>NUCLEOTIDE SEQUENCE</scope>
    <source>
        <strain evidence="1">CBHHK067</strain>
    </source>
</reference>
<gene>
    <name evidence="1" type="ORF">B0H17DRAFT_1050392</name>
</gene>
<dbReference type="Proteomes" id="UP001221757">
    <property type="component" value="Unassembled WGS sequence"/>
</dbReference>
<accession>A0AAD7GK97</accession>
<dbReference type="AlphaFoldDB" id="A0AAD7GK97"/>
<proteinExistence type="predicted"/>
<protein>
    <submittedName>
        <fullName evidence="1">Uncharacterized protein</fullName>
    </submittedName>
</protein>